<protein>
    <submittedName>
        <fullName evidence="1">Uncharacterized protein</fullName>
    </submittedName>
</protein>
<proteinExistence type="predicted"/>
<dbReference type="EMBL" id="WRXN01000002">
    <property type="protein sequence ID" value="MVT08001.1"/>
    <property type="molecule type" value="Genomic_DNA"/>
</dbReference>
<keyword evidence="2" id="KW-1185">Reference proteome</keyword>
<dbReference type="RefSeq" id="WP_157305421.1">
    <property type="nucleotide sequence ID" value="NZ_WRXN01000002.1"/>
</dbReference>
<evidence type="ECO:0000313" key="1">
    <source>
        <dbReference type="EMBL" id="MVT08001.1"/>
    </source>
</evidence>
<dbReference type="AlphaFoldDB" id="A0A7K1U0V6"/>
<organism evidence="1 2">
    <name type="scientific">Chitinophaga tropicalis</name>
    <dbReference type="NCBI Taxonomy" id="2683588"/>
    <lineage>
        <taxon>Bacteria</taxon>
        <taxon>Pseudomonadati</taxon>
        <taxon>Bacteroidota</taxon>
        <taxon>Chitinophagia</taxon>
        <taxon>Chitinophagales</taxon>
        <taxon>Chitinophagaceae</taxon>
        <taxon>Chitinophaga</taxon>
    </lineage>
</organism>
<evidence type="ECO:0000313" key="2">
    <source>
        <dbReference type="Proteomes" id="UP000461730"/>
    </source>
</evidence>
<sequence>MQLQPYHLIRLLIFFMLFTSCKQIVKSVDETLHPADTVAKAQAQTHTEYQVPDAVNIQQQVEEVLRTVVETHTSVHIDTHTDGKSKQFLTDTTALKKAEAALRALPQYAGKEIYVYQTAHFYDDGHISLMLRHPENPRYVDNYQYRNGKWSEPQPEQLSVRDNIEDRLVPLDLVNFVHIAGITKLYNEKASEIEGAKQSTHTYMTVWRKQPSWYPNSISGSRERYSIEFNADGTLKSFTQQ</sequence>
<name>A0A7K1U0V6_9BACT</name>
<comment type="caution">
    <text evidence="1">The sequence shown here is derived from an EMBL/GenBank/DDBJ whole genome shotgun (WGS) entry which is preliminary data.</text>
</comment>
<accession>A0A7K1U0V6</accession>
<reference evidence="1 2" key="1">
    <citation type="submission" date="2019-12" db="EMBL/GenBank/DDBJ databases">
        <title>Chitinophaga sp. strain ysch24 (GDMCC 1.1355), whole genome shotgun sequence.</title>
        <authorList>
            <person name="Zhang X."/>
        </authorList>
    </citation>
    <scope>NUCLEOTIDE SEQUENCE [LARGE SCALE GENOMIC DNA]</scope>
    <source>
        <strain evidence="2">ysch24</strain>
    </source>
</reference>
<gene>
    <name evidence="1" type="ORF">GO493_06985</name>
</gene>
<dbReference type="Proteomes" id="UP000461730">
    <property type="component" value="Unassembled WGS sequence"/>
</dbReference>